<dbReference type="SUPFAM" id="SSF47831">
    <property type="entry name" value="Enzyme I of the PEP:sugar phosphotransferase system HPr-binding (sub)domain"/>
    <property type="match status" value="1"/>
</dbReference>
<keyword evidence="13" id="KW-0460">Magnesium</keyword>
<dbReference type="Pfam" id="PF00391">
    <property type="entry name" value="PEP-utilizers"/>
    <property type="match status" value="1"/>
</dbReference>
<name>A0A432Y286_9GAMM</name>
<evidence type="ECO:0000256" key="7">
    <source>
        <dbReference type="ARBA" id="ARBA00022490"/>
    </source>
</evidence>
<dbReference type="InterPro" id="IPR036618">
    <property type="entry name" value="PtsI_HPr-bd_sf"/>
</dbReference>
<dbReference type="GO" id="GO:0009401">
    <property type="term" value="P:phosphoenolpyruvate-dependent sugar phosphotransferase system"/>
    <property type="evidence" value="ECO:0007669"/>
    <property type="project" value="UniProtKB-KW"/>
</dbReference>
<keyword evidence="6" id="KW-0813">Transport</keyword>
<evidence type="ECO:0000313" key="15">
    <source>
        <dbReference type="EMBL" id="RUO55057.1"/>
    </source>
</evidence>
<dbReference type="Pfam" id="PF02896">
    <property type="entry name" value="PEP-utilizers_C"/>
    <property type="match status" value="1"/>
</dbReference>
<dbReference type="GO" id="GO:0008965">
    <property type="term" value="F:phosphoenolpyruvate-protein phosphotransferase activity"/>
    <property type="evidence" value="ECO:0007669"/>
    <property type="project" value="UniProtKB-EC"/>
</dbReference>
<dbReference type="EC" id="2.7.3.9" evidence="5"/>
<dbReference type="PANTHER" id="PTHR46244:SF1">
    <property type="entry name" value="PHOSPHOENOLPYRUVATE-DEPENDENT PHOSPHOTRANSFERASE SYSTEM"/>
    <property type="match status" value="1"/>
</dbReference>
<dbReference type="Pfam" id="PF01590">
    <property type="entry name" value="GAF"/>
    <property type="match status" value="1"/>
</dbReference>
<dbReference type="PRINTS" id="PR01736">
    <property type="entry name" value="PHPHTRNFRASE"/>
</dbReference>
<dbReference type="GO" id="GO:0005737">
    <property type="term" value="C:cytoplasm"/>
    <property type="evidence" value="ECO:0007669"/>
    <property type="project" value="UniProtKB-SubCell"/>
</dbReference>
<dbReference type="InterPro" id="IPR008731">
    <property type="entry name" value="PTS_EIN"/>
</dbReference>
<dbReference type="NCBIfam" id="NF008283">
    <property type="entry name" value="PRK11061.1"/>
    <property type="match status" value="1"/>
</dbReference>
<sequence>MMLVTLQRIVESVNKAADFQLALRTMVSQVRAALETDSCSVFLADAQAHQYVMAASDGLADASGEAIRVDFGDGIISLAAQREEPLNIADISNHPANKALSDTNESQYRALLAAPIIHRRKVLGILVVHQSEARHFTREEEAFVVTLAAQLSVVIAHANTKGLLTNEHSPWVHSIQALPGSPGVAIGETYVARPEVSLKEVSPQKTDRPLHEVRKFRQAVARTRAELKQLAERMYGQVPDDTLAIFDVYQGMLDAASLGNAVEEMIAKGWRAQTALKHVVEEFVDQFEALEDSYLRERATDVRDIGQRVLMHLQQRQRKRREFPEQGILVADEVTASMLAELPRAKIAGIISLRGSSNSHAAIMARSMGIPAVLGVDDIELHYFSEKVLIVDGYTGEVYINPPPQVREQYQHLADEEEELKSIVAEHAHLPAQTQDGQRVSLHLNLGLDIHQDYLRQLNIDGVGLYRSEIPFMMREQLPTEDEQVEMYKEVLDYFPDQPVIMRTLDVGGDKPLPYLKLQEDNPFLGWRGIRLTLDHPEIFLVQIRAMLRASIGRSNLRILLPMITSVSEVEEAARLLKQAYFEVAEEQGCAVGVNLFQPQLGVMIEVPAAIYQLPMLASKVDFFSVGSNDLTQYLLAVDRNNRRVASLYDAYHPAVLASLDEIARRCEELGKPVSVCGELAGDPGGALLLVAMGYRQLSMNSYNVDRVRWILRNVRSSTLQVMLAKALQARRPEQVRSMIAEKMESMGLGGFVRAGK</sequence>
<feature type="domain" description="GAF" evidence="14">
    <location>
        <begin position="18"/>
        <end position="165"/>
    </location>
</feature>
<dbReference type="InterPro" id="IPR036637">
    <property type="entry name" value="Phosphohistidine_dom_sf"/>
</dbReference>
<comment type="subcellular location">
    <subcellularLocation>
        <location evidence="3">Cytoplasm</location>
    </subcellularLocation>
</comment>
<dbReference type="InterPro" id="IPR023151">
    <property type="entry name" value="PEP_util_CS"/>
</dbReference>
<evidence type="ECO:0000256" key="4">
    <source>
        <dbReference type="ARBA" id="ARBA00007837"/>
    </source>
</evidence>
<dbReference type="InterPro" id="IPR003018">
    <property type="entry name" value="GAF"/>
</dbReference>
<dbReference type="Gene3D" id="1.10.274.10">
    <property type="entry name" value="PtsI, HPr-binding domain"/>
    <property type="match status" value="1"/>
</dbReference>
<dbReference type="InterPro" id="IPR015813">
    <property type="entry name" value="Pyrv/PenolPyrv_kinase-like_dom"/>
</dbReference>
<dbReference type="Pfam" id="PF05524">
    <property type="entry name" value="PEP-utilisers_N"/>
    <property type="match status" value="1"/>
</dbReference>
<dbReference type="GO" id="GO:0046872">
    <property type="term" value="F:metal ion binding"/>
    <property type="evidence" value="ECO:0007669"/>
    <property type="project" value="UniProtKB-KW"/>
</dbReference>
<dbReference type="OrthoDB" id="9765468at2"/>
<proteinExistence type="inferred from homology"/>
<evidence type="ECO:0000256" key="9">
    <source>
        <dbReference type="ARBA" id="ARBA00022679"/>
    </source>
</evidence>
<evidence type="ECO:0000259" key="14">
    <source>
        <dbReference type="SMART" id="SM00065"/>
    </source>
</evidence>
<evidence type="ECO:0000256" key="13">
    <source>
        <dbReference type="ARBA" id="ARBA00022842"/>
    </source>
</evidence>
<accession>A0A432Y286</accession>
<dbReference type="PROSITE" id="PS00742">
    <property type="entry name" value="PEP_ENZYMES_2"/>
    <property type="match status" value="1"/>
</dbReference>
<dbReference type="AlphaFoldDB" id="A0A432Y286"/>
<keyword evidence="12" id="KW-0418">Kinase</keyword>
<evidence type="ECO:0000256" key="8">
    <source>
        <dbReference type="ARBA" id="ARBA00022597"/>
    </source>
</evidence>
<comment type="catalytic activity">
    <reaction evidence="1">
        <text>L-histidyl-[protein] + phosphoenolpyruvate = N(pros)-phospho-L-histidyl-[protein] + pyruvate</text>
        <dbReference type="Rhea" id="RHEA:23880"/>
        <dbReference type="Rhea" id="RHEA-COMP:9745"/>
        <dbReference type="Rhea" id="RHEA-COMP:9746"/>
        <dbReference type="ChEBI" id="CHEBI:15361"/>
        <dbReference type="ChEBI" id="CHEBI:29979"/>
        <dbReference type="ChEBI" id="CHEBI:58702"/>
        <dbReference type="ChEBI" id="CHEBI:64837"/>
        <dbReference type="EC" id="2.7.3.9"/>
    </reaction>
</comment>
<evidence type="ECO:0000256" key="6">
    <source>
        <dbReference type="ARBA" id="ARBA00022448"/>
    </source>
</evidence>
<evidence type="ECO:0000256" key="1">
    <source>
        <dbReference type="ARBA" id="ARBA00000683"/>
    </source>
</evidence>
<keyword evidence="8" id="KW-0762">Sugar transport</keyword>
<evidence type="ECO:0000256" key="12">
    <source>
        <dbReference type="ARBA" id="ARBA00022777"/>
    </source>
</evidence>
<dbReference type="InterPro" id="IPR000121">
    <property type="entry name" value="PEP_util_C"/>
</dbReference>
<evidence type="ECO:0000256" key="3">
    <source>
        <dbReference type="ARBA" id="ARBA00004496"/>
    </source>
</evidence>
<evidence type="ECO:0000256" key="10">
    <source>
        <dbReference type="ARBA" id="ARBA00022683"/>
    </source>
</evidence>
<protein>
    <recommendedName>
        <fullName evidence="5">phosphoenolpyruvate--protein phosphotransferase</fullName>
        <ecNumber evidence="5">2.7.3.9</ecNumber>
    </recommendedName>
</protein>
<dbReference type="SUPFAM" id="SSF52009">
    <property type="entry name" value="Phosphohistidine domain"/>
    <property type="match status" value="1"/>
</dbReference>
<dbReference type="SUPFAM" id="SSF55781">
    <property type="entry name" value="GAF domain-like"/>
    <property type="match status" value="1"/>
</dbReference>
<comment type="caution">
    <text evidence="15">The sequence shown here is derived from an EMBL/GenBank/DDBJ whole genome shotgun (WGS) entry which is preliminary data.</text>
</comment>
<reference evidence="16" key="1">
    <citation type="journal article" date="2018" name="Front. Microbiol.">
        <title>Genome-Based Analysis Reveals the Taxonomy and Diversity of the Family Idiomarinaceae.</title>
        <authorList>
            <person name="Liu Y."/>
            <person name="Lai Q."/>
            <person name="Shao Z."/>
        </authorList>
    </citation>
    <scope>NUCLEOTIDE SEQUENCE [LARGE SCALE GENOMIC DNA]</scope>
    <source>
        <strain evidence="16">F23</strain>
    </source>
</reference>
<dbReference type="InterPro" id="IPR006318">
    <property type="entry name" value="PTS_EI-like"/>
</dbReference>
<evidence type="ECO:0000256" key="5">
    <source>
        <dbReference type="ARBA" id="ARBA00012232"/>
    </source>
</evidence>
<keyword evidence="10" id="KW-0598">Phosphotransferase system</keyword>
<dbReference type="InterPro" id="IPR040442">
    <property type="entry name" value="Pyrv_kinase-like_dom_sf"/>
</dbReference>
<evidence type="ECO:0000313" key="16">
    <source>
        <dbReference type="Proteomes" id="UP000287330"/>
    </source>
</evidence>
<dbReference type="Gene3D" id="3.50.30.10">
    <property type="entry name" value="Phosphohistidine domain"/>
    <property type="match status" value="1"/>
</dbReference>
<evidence type="ECO:0000256" key="11">
    <source>
        <dbReference type="ARBA" id="ARBA00022723"/>
    </source>
</evidence>
<dbReference type="PANTHER" id="PTHR46244">
    <property type="entry name" value="PHOSPHOENOLPYRUVATE-PROTEIN PHOSPHOTRANSFERASE"/>
    <property type="match status" value="1"/>
</dbReference>
<organism evidence="15 16">
    <name type="scientific">Idiomarina fontislapidosi</name>
    <dbReference type="NCBI Taxonomy" id="263723"/>
    <lineage>
        <taxon>Bacteria</taxon>
        <taxon>Pseudomonadati</taxon>
        <taxon>Pseudomonadota</taxon>
        <taxon>Gammaproteobacteria</taxon>
        <taxon>Alteromonadales</taxon>
        <taxon>Idiomarinaceae</taxon>
        <taxon>Idiomarina</taxon>
    </lineage>
</organism>
<comment type="similarity">
    <text evidence="4">Belongs to the PEP-utilizing enzyme family.</text>
</comment>
<keyword evidence="7" id="KW-0963">Cytoplasm</keyword>
<dbReference type="InterPro" id="IPR029016">
    <property type="entry name" value="GAF-like_dom_sf"/>
</dbReference>
<comment type="cofactor">
    <cofactor evidence="2">
        <name>Mg(2+)</name>
        <dbReference type="ChEBI" id="CHEBI:18420"/>
    </cofactor>
</comment>
<dbReference type="Proteomes" id="UP000287330">
    <property type="component" value="Unassembled WGS sequence"/>
</dbReference>
<dbReference type="InterPro" id="IPR050499">
    <property type="entry name" value="PEP-utilizing_PTS_enzyme"/>
</dbReference>
<dbReference type="SUPFAM" id="SSF51621">
    <property type="entry name" value="Phosphoenolpyruvate/pyruvate domain"/>
    <property type="match status" value="1"/>
</dbReference>
<dbReference type="NCBIfam" id="TIGR01417">
    <property type="entry name" value="PTS_I_fam"/>
    <property type="match status" value="1"/>
</dbReference>
<dbReference type="Gene3D" id="3.20.20.60">
    <property type="entry name" value="Phosphoenolpyruvate-binding domains"/>
    <property type="match status" value="1"/>
</dbReference>
<dbReference type="Gene3D" id="3.30.450.40">
    <property type="match status" value="1"/>
</dbReference>
<dbReference type="EMBL" id="PIPV01000004">
    <property type="protein sequence ID" value="RUO55057.1"/>
    <property type="molecule type" value="Genomic_DNA"/>
</dbReference>
<dbReference type="GO" id="GO:0016301">
    <property type="term" value="F:kinase activity"/>
    <property type="evidence" value="ECO:0007669"/>
    <property type="project" value="UniProtKB-KW"/>
</dbReference>
<dbReference type="SMART" id="SM00065">
    <property type="entry name" value="GAF"/>
    <property type="match status" value="1"/>
</dbReference>
<keyword evidence="11" id="KW-0479">Metal-binding</keyword>
<keyword evidence="16" id="KW-1185">Reference proteome</keyword>
<gene>
    <name evidence="15" type="ORF">CWE25_06650</name>
</gene>
<keyword evidence="9" id="KW-0808">Transferase</keyword>
<evidence type="ECO:0000256" key="2">
    <source>
        <dbReference type="ARBA" id="ARBA00001946"/>
    </source>
</evidence>
<dbReference type="InterPro" id="IPR008279">
    <property type="entry name" value="PEP-util_enz_mobile_dom"/>
</dbReference>